<gene>
    <name evidence="1" type="ORF">PAN31117_04398</name>
</gene>
<dbReference type="Pfam" id="PF20292">
    <property type="entry name" value="MC7"/>
    <property type="match status" value="1"/>
</dbReference>
<dbReference type="RefSeq" id="WP_370855783.1">
    <property type="nucleotide sequence ID" value="NZ_CABPSP010000015.1"/>
</dbReference>
<dbReference type="EMBL" id="CABPSP010000015">
    <property type="protein sequence ID" value="VVE72463.1"/>
    <property type="molecule type" value="Genomic_DNA"/>
</dbReference>
<protein>
    <submittedName>
        <fullName evidence="1">Uncharacterized protein</fullName>
    </submittedName>
</protein>
<evidence type="ECO:0000313" key="2">
    <source>
        <dbReference type="Proteomes" id="UP000383122"/>
    </source>
</evidence>
<dbReference type="Proteomes" id="UP000383122">
    <property type="component" value="Unassembled WGS sequence"/>
</dbReference>
<reference evidence="1 2" key="1">
    <citation type="submission" date="2019-08" db="EMBL/GenBank/DDBJ databases">
        <authorList>
            <person name="Peeters C."/>
        </authorList>
    </citation>
    <scope>NUCLEOTIDE SEQUENCE [LARGE SCALE GENOMIC DNA]</scope>
    <source>
        <strain evidence="1 2">LMG 31117</strain>
    </source>
</reference>
<keyword evidence="2" id="KW-1185">Reference proteome</keyword>
<dbReference type="AlphaFoldDB" id="A0A5E5AIX8"/>
<name>A0A5E5AIX8_9BURK</name>
<proteinExistence type="predicted"/>
<accession>A0A5E5AIX8</accession>
<dbReference type="InterPro" id="IPR046900">
    <property type="entry name" value="ABC-3C_MC7"/>
</dbReference>
<sequence length="73" mass="8418">MITPNKFISFDQSVLAKLPALQIDKKTIGIHDLYMTVSGEFENIDEFIYALDVLYILNEVNVDFDLRTVTYVD</sequence>
<organism evidence="1 2">
    <name type="scientific">Pandoraea anapnoica</name>
    <dbReference type="NCBI Taxonomy" id="2508301"/>
    <lineage>
        <taxon>Bacteria</taxon>
        <taxon>Pseudomonadati</taxon>
        <taxon>Pseudomonadota</taxon>
        <taxon>Betaproteobacteria</taxon>
        <taxon>Burkholderiales</taxon>
        <taxon>Burkholderiaceae</taxon>
        <taxon>Pandoraea</taxon>
    </lineage>
</organism>
<evidence type="ECO:0000313" key="1">
    <source>
        <dbReference type="EMBL" id="VVE72463.1"/>
    </source>
</evidence>